<sequence>MNPEVSLIEATVRVSGFRGYLFTGKLVKTIILRSNPSLSKFFEPSRAGPPKLIHVSPLFRLEANGIKCEYSSVDCSRDLMAKCNGEPSIVSLDGIYRFYLGLHRDVAYYADVLSNLINNIQGCFEFMDQKVCVEPLEFKYVDVVATGNRLAREVLESGGAKIVFSSPVMLRDPFKLVSKFKSFVPTPMNVFAAPLYSFLYTRGLYSIKRFRLELLRLHRIFNETYTLFKSLRLKWVYYNLKPEPALTGFVNYRLNRDYLSFLREKGITVEEWLGNILAYTIALGVGVGRATGFGHVSIKPLRETDSLPLDVHSNHFI</sequence>
<dbReference type="KEGG" id="dfd:Desfe_1023"/>
<reference evidence="1 2" key="1">
    <citation type="journal article" date="2012" name="J. Bacteriol.">
        <title>Complete Genome Sequence of Desulfurococcus fermentans, a Hyperthermophilic Cellulolytic Crenarchaeon Isolated from a Freshwater Hot Spring in Kamchatka, Russia.</title>
        <authorList>
            <person name="Susanti D."/>
            <person name="Johnson E.F."/>
            <person name="Rodriguez J.R."/>
            <person name="Anderson I."/>
            <person name="Perevalova A.A."/>
            <person name="Kyrpides N."/>
            <person name="Lucas S."/>
            <person name="Han J."/>
            <person name="Lapidus A."/>
            <person name="Cheng J.F."/>
            <person name="Goodwin L."/>
            <person name="Pitluck S."/>
            <person name="Mavrommatis K."/>
            <person name="Peters L."/>
            <person name="Land M.L."/>
            <person name="Hauser L."/>
            <person name="Gopalan V."/>
            <person name="Chan P.P."/>
            <person name="Lowe T.M."/>
            <person name="Atomi H."/>
            <person name="Bonch-Osmolovskaya E.A."/>
            <person name="Woyke T."/>
            <person name="Mukhopadhyay B."/>
        </authorList>
    </citation>
    <scope>NUCLEOTIDE SEQUENCE [LARGE SCALE GENOMIC DNA]</scope>
    <source>
        <strain evidence="1 2">DSM 16532</strain>
    </source>
</reference>
<dbReference type="EMBL" id="CP003321">
    <property type="protein sequence ID" value="AFL66905.1"/>
    <property type="molecule type" value="Genomic_DNA"/>
</dbReference>
<gene>
    <name evidence="1" type="ORF">Desfe_1023</name>
</gene>
<dbReference type="eggNOG" id="arCOG01440">
    <property type="taxonomic scope" value="Archaea"/>
</dbReference>
<name>I3XSI1_DESAM</name>
<protein>
    <submittedName>
        <fullName evidence="1">Uncharacterized protein</fullName>
    </submittedName>
</protein>
<dbReference type="Proteomes" id="UP000006175">
    <property type="component" value="Chromosome"/>
</dbReference>
<dbReference type="AlphaFoldDB" id="I3XSI1"/>
<evidence type="ECO:0000313" key="1">
    <source>
        <dbReference type="EMBL" id="AFL66905.1"/>
    </source>
</evidence>
<organism evidence="1 2">
    <name type="scientific">Desulfurococcus amylolyticus DSM 16532</name>
    <dbReference type="NCBI Taxonomy" id="768672"/>
    <lineage>
        <taxon>Archaea</taxon>
        <taxon>Thermoproteota</taxon>
        <taxon>Thermoprotei</taxon>
        <taxon>Desulfurococcales</taxon>
        <taxon>Desulfurococcaceae</taxon>
        <taxon>Desulfurococcus</taxon>
    </lineage>
</organism>
<accession>I3XSI1</accession>
<dbReference type="GeneID" id="13061401"/>
<dbReference type="OrthoDB" id="19351at2157"/>
<evidence type="ECO:0000313" key="2">
    <source>
        <dbReference type="Proteomes" id="UP000006175"/>
    </source>
</evidence>
<dbReference type="Gene3D" id="3.30.70.1900">
    <property type="match status" value="1"/>
</dbReference>
<dbReference type="HOGENOM" id="CLU_929440_0_0_2"/>
<proteinExistence type="predicted"/>
<keyword evidence="2" id="KW-1185">Reference proteome</keyword>
<dbReference type="RefSeq" id="WP_014767801.1">
    <property type="nucleotide sequence ID" value="NC_018001.1"/>
</dbReference>